<dbReference type="SUPFAM" id="SSF56524">
    <property type="entry name" value="Oxidoreductase molybdopterin-binding domain"/>
    <property type="match status" value="1"/>
</dbReference>
<evidence type="ECO:0000256" key="1">
    <source>
        <dbReference type="SAM" id="SignalP"/>
    </source>
</evidence>
<keyword evidence="3" id="KW-1185">Reference proteome</keyword>
<accession>A0ABW9A6G9</accession>
<dbReference type="Gene3D" id="3.90.420.10">
    <property type="entry name" value="Oxidoreductase, molybdopterin-binding domain"/>
    <property type="match status" value="1"/>
</dbReference>
<dbReference type="InterPro" id="IPR036374">
    <property type="entry name" value="OxRdtase_Mopterin-bd_sf"/>
</dbReference>
<name>A0ABW9A6G9_9BURK</name>
<evidence type="ECO:0000313" key="2">
    <source>
        <dbReference type="EMBL" id="MFL9923824.1"/>
    </source>
</evidence>
<protein>
    <submittedName>
        <fullName evidence="2">Molybdopterin-dependent oxidoreductase</fullName>
    </submittedName>
</protein>
<dbReference type="RefSeq" id="WP_408155849.1">
    <property type="nucleotide sequence ID" value="NZ_JAQQFM010000003.1"/>
</dbReference>
<dbReference type="Proteomes" id="UP001629246">
    <property type="component" value="Unassembled WGS sequence"/>
</dbReference>
<feature type="chain" id="PRO_5045813478" evidence="1">
    <location>
        <begin position="25"/>
        <end position="195"/>
    </location>
</feature>
<proteinExistence type="predicted"/>
<sequence>MNKRDFLNAAGASATLLASGVADAAPRKSNAAGPGLLTVTGAISSPNRGALNHSLDQMMHKQHLEFDKARVFDFAALTALPAVSIHPTLEYDGKQHVLRGPLLLDVMQAAGADRKAANFLLRAIDGYAVLAPRADIERYRFIIATHMDGQPLALGGLGPLWAVYEADRYADMRDKPLTARFGLCPWGLYHIAVSV</sequence>
<feature type="signal peptide" evidence="1">
    <location>
        <begin position="1"/>
        <end position="24"/>
    </location>
</feature>
<organism evidence="2 3">
    <name type="scientific">Herbaspirillum lusitanum</name>
    <dbReference type="NCBI Taxonomy" id="213312"/>
    <lineage>
        <taxon>Bacteria</taxon>
        <taxon>Pseudomonadati</taxon>
        <taxon>Pseudomonadota</taxon>
        <taxon>Betaproteobacteria</taxon>
        <taxon>Burkholderiales</taxon>
        <taxon>Oxalobacteraceae</taxon>
        <taxon>Herbaspirillum</taxon>
    </lineage>
</organism>
<evidence type="ECO:0000313" key="3">
    <source>
        <dbReference type="Proteomes" id="UP001629246"/>
    </source>
</evidence>
<keyword evidence="1" id="KW-0732">Signal</keyword>
<reference evidence="2 3" key="1">
    <citation type="journal article" date="2024" name="Chem. Sci.">
        <title>Discovery of megapolipeptins by genome mining of a Burkholderiales bacteria collection.</title>
        <authorList>
            <person name="Paulo B.S."/>
            <person name="Recchia M.J.J."/>
            <person name="Lee S."/>
            <person name="Fergusson C.H."/>
            <person name="Romanowski S.B."/>
            <person name="Hernandez A."/>
            <person name="Krull N."/>
            <person name="Liu D.Y."/>
            <person name="Cavanagh H."/>
            <person name="Bos A."/>
            <person name="Gray C.A."/>
            <person name="Murphy B.T."/>
            <person name="Linington R.G."/>
            <person name="Eustaquio A.S."/>
        </authorList>
    </citation>
    <scope>NUCLEOTIDE SEQUENCE [LARGE SCALE GENOMIC DNA]</scope>
    <source>
        <strain evidence="2 3">RL21-008-BIB-A</strain>
    </source>
</reference>
<comment type="caution">
    <text evidence="2">The sequence shown here is derived from an EMBL/GenBank/DDBJ whole genome shotgun (WGS) entry which is preliminary data.</text>
</comment>
<dbReference type="EMBL" id="JAQQFM010000003">
    <property type="protein sequence ID" value="MFL9923824.1"/>
    <property type="molecule type" value="Genomic_DNA"/>
</dbReference>
<gene>
    <name evidence="2" type="ORF">PQR62_06105</name>
</gene>